<dbReference type="GeneID" id="27359661"/>
<accession>A0A0D2DXX0</accession>
<feature type="transmembrane region" description="Helical" evidence="1">
    <location>
        <begin position="368"/>
        <end position="386"/>
    </location>
</feature>
<keyword evidence="1" id="KW-1133">Transmembrane helix</keyword>
<keyword evidence="1" id="KW-0812">Transmembrane</keyword>
<dbReference type="Pfam" id="PF01757">
    <property type="entry name" value="Acyl_transf_3"/>
    <property type="match status" value="1"/>
</dbReference>
<sequence>MTYEDQRALKEPLISEKEEHLDKDEGILSRRSLREANKQFVLKSLSSLRPAHLYRLGKRFAYALTPQLVRTYVWDEKAPKSKVFPTSYLNGLRGMASVKVFTFHYTHFYSDSTTAAWGVDEHHKYFLELPIIRYFYAGTTAHVFFGCAGYLTTLRLAQQMDKQDPVSRAKVLVNVSGALFRRALRLYLPTLIITFITTHFIYFGLYEQNREYFGDKKLFPGPFYEPRPKQYPTYYEQLHNWAHEMIKLSDIFQYGYRPEHDCHLWSILAEMQGSLLSYLIMIATAQCRHHIRLAVMCVMLFMLFLWNRWDICVYILGGIVGQVDAILIERDQQKKMTLSPESPVVSTFAESGKMATALSRFRATPHSVLSISGYLVSFYLMSYPTWGYGSKAFGYQTLNKFIPPGMAMPEKFYPVIGTGLLLFMLARSDPKTSVWRRLLNTDLFAYLGKVSFALYLLHGPILHGIGYMIPHYIWWSFGVQGTEVGDIPWTVAIVTGWAIGLGMCLWAADVWSREVEGRCTKVVKKLEDFCFVKA</sequence>
<name>A0A0D2DXX0_9EURO</name>
<reference evidence="3 4" key="1">
    <citation type="submission" date="2015-01" db="EMBL/GenBank/DDBJ databases">
        <title>The Genome Sequence of Exophiala oligosperma CBS72588.</title>
        <authorList>
            <consortium name="The Broad Institute Genomics Platform"/>
            <person name="Cuomo C."/>
            <person name="de Hoog S."/>
            <person name="Gorbushina A."/>
            <person name="Stielow B."/>
            <person name="Teixiera M."/>
            <person name="Abouelleil A."/>
            <person name="Chapman S.B."/>
            <person name="Priest M."/>
            <person name="Young S.K."/>
            <person name="Wortman J."/>
            <person name="Nusbaum C."/>
            <person name="Birren B."/>
        </authorList>
    </citation>
    <scope>NUCLEOTIDE SEQUENCE [LARGE SCALE GENOMIC DNA]</scope>
    <source>
        <strain evidence="3 4">CBS 72588</strain>
    </source>
</reference>
<protein>
    <recommendedName>
        <fullName evidence="2">Acyltransferase 3 domain-containing protein</fullName>
    </recommendedName>
</protein>
<feature type="transmembrane region" description="Helical" evidence="1">
    <location>
        <begin position="312"/>
        <end position="328"/>
    </location>
</feature>
<evidence type="ECO:0000313" key="4">
    <source>
        <dbReference type="Proteomes" id="UP000053342"/>
    </source>
</evidence>
<feature type="transmembrane region" description="Helical" evidence="1">
    <location>
        <begin position="186"/>
        <end position="205"/>
    </location>
</feature>
<dbReference type="HOGENOM" id="CLU_005679_13_5_1"/>
<dbReference type="InterPro" id="IPR050879">
    <property type="entry name" value="Acyltransferase_3"/>
</dbReference>
<dbReference type="VEuPathDB" id="FungiDB:PV06_07587"/>
<proteinExistence type="predicted"/>
<dbReference type="OrthoDB" id="5819582at2759"/>
<feature type="transmembrane region" description="Helical" evidence="1">
    <location>
        <begin position="406"/>
        <end position="425"/>
    </location>
</feature>
<evidence type="ECO:0000256" key="1">
    <source>
        <dbReference type="SAM" id="Phobius"/>
    </source>
</evidence>
<dbReference type="PANTHER" id="PTHR23028">
    <property type="entry name" value="ACETYLTRANSFERASE"/>
    <property type="match status" value="1"/>
</dbReference>
<dbReference type="EMBL" id="KN847338">
    <property type="protein sequence ID" value="KIW40384.1"/>
    <property type="molecule type" value="Genomic_DNA"/>
</dbReference>
<dbReference type="AlphaFoldDB" id="A0A0D2DXX0"/>
<evidence type="ECO:0000313" key="3">
    <source>
        <dbReference type="EMBL" id="KIW40384.1"/>
    </source>
</evidence>
<dbReference type="RefSeq" id="XP_016260600.1">
    <property type="nucleotide sequence ID" value="XM_016408846.1"/>
</dbReference>
<feature type="transmembrane region" description="Helical" evidence="1">
    <location>
        <begin position="489"/>
        <end position="508"/>
    </location>
</feature>
<feature type="domain" description="Acyltransferase 3" evidence="2">
    <location>
        <begin position="88"/>
        <end position="503"/>
    </location>
</feature>
<dbReference type="InterPro" id="IPR002656">
    <property type="entry name" value="Acyl_transf_3_dom"/>
</dbReference>
<dbReference type="Proteomes" id="UP000053342">
    <property type="component" value="Unassembled WGS sequence"/>
</dbReference>
<gene>
    <name evidence="3" type="ORF">PV06_07587</name>
</gene>
<organism evidence="3 4">
    <name type="scientific">Exophiala oligosperma</name>
    <dbReference type="NCBI Taxonomy" id="215243"/>
    <lineage>
        <taxon>Eukaryota</taxon>
        <taxon>Fungi</taxon>
        <taxon>Dikarya</taxon>
        <taxon>Ascomycota</taxon>
        <taxon>Pezizomycotina</taxon>
        <taxon>Eurotiomycetes</taxon>
        <taxon>Chaetothyriomycetidae</taxon>
        <taxon>Chaetothyriales</taxon>
        <taxon>Herpotrichiellaceae</taxon>
        <taxon>Exophiala</taxon>
    </lineage>
</organism>
<keyword evidence="1" id="KW-0472">Membrane</keyword>
<feature type="transmembrane region" description="Helical" evidence="1">
    <location>
        <begin position="446"/>
        <end position="469"/>
    </location>
</feature>
<evidence type="ECO:0000259" key="2">
    <source>
        <dbReference type="Pfam" id="PF01757"/>
    </source>
</evidence>
<keyword evidence="4" id="KW-1185">Reference proteome</keyword>
<dbReference type="GO" id="GO:0016747">
    <property type="term" value="F:acyltransferase activity, transferring groups other than amino-acyl groups"/>
    <property type="evidence" value="ECO:0007669"/>
    <property type="project" value="InterPro"/>
</dbReference>
<feature type="transmembrane region" description="Helical" evidence="1">
    <location>
        <begin position="290"/>
        <end position="306"/>
    </location>
</feature>
<dbReference type="PANTHER" id="PTHR23028:SF134">
    <property type="entry name" value="PUTATIVE (AFU_ORTHOLOGUE AFUA_4G08520)-RELATED"/>
    <property type="match status" value="1"/>
</dbReference>